<dbReference type="GO" id="GO:0003677">
    <property type="term" value="F:DNA binding"/>
    <property type="evidence" value="ECO:0007669"/>
    <property type="project" value="UniProtKB-KW"/>
</dbReference>
<comment type="similarity">
    <text evidence="1">Belongs to the LysR transcriptional regulatory family.</text>
</comment>
<gene>
    <name evidence="6" type="ORF">F7R25_22335</name>
</gene>
<evidence type="ECO:0000313" key="7">
    <source>
        <dbReference type="Proteomes" id="UP000473470"/>
    </source>
</evidence>
<dbReference type="Pfam" id="PF00126">
    <property type="entry name" value="HTH_1"/>
    <property type="match status" value="1"/>
</dbReference>
<dbReference type="InterPro" id="IPR037402">
    <property type="entry name" value="YidZ_PBP2"/>
</dbReference>
<dbReference type="Pfam" id="PF03466">
    <property type="entry name" value="LysR_substrate"/>
    <property type="match status" value="1"/>
</dbReference>
<dbReference type="CDD" id="cd08417">
    <property type="entry name" value="PBP2_Nitroaromatics_like"/>
    <property type="match status" value="1"/>
</dbReference>
<evidence type="ECO:0000256" key="3">
    <source>
        <dbReference type="ARBA" id="ARBA00023125"/>
    </source>
</evidence>
<dbReference type="EMBL" id="VZOK01000036">
    <property type="protein sequence ID" value="KAB0635618.1"/>
    <property type="molecule type" value="Genomic_DNA"/>
</dbReference>
<name>A0A6L3MTF9_9BURK</name>
<dbReference type="InterPro" id="IPR005119">
    <property type="entry name" value="LysR_subst-bd"/>
</dbReference>
<protein>
    <submittedName>
        <fullName evidence="6">LysR family transcriptional regulator</fullName>
    </submittedName>
</protein>
<evidence type="ECO:0000259" key="5">
    <source>
        <dbReference type="PROSITE" id="PS50931"/>
    </source>
</evidence>
<evidence type="ECO:0000256" key="4">
    <source>
        <dbReference type="ARBA" id="ARBA00023163"/>
    </source>
</evidence>
<feature type="domain" description="HTH lysR-type" evidence="5">
    <location>
        <begin position="7"/>
        <end position="64"/>
    </location>
</feature>
<organism evidence="6 7">
    <name type="scientific">Burkholderia stagnalis</name>
    <dbReference type="NCBI Taxonomy" id="1503054"/>
    <lineage>
        <taxon>Bacteria</taxon>
        <taxon>Pseudomonadati</taxon>
        <taxon>Pseudomonadota</taxon>
        <taxon>Betaproteobacteria</taxon>
        <taxon>Burkholderiales</taxon>
        <taxon>Burkholderiaceae</taxon>
        <taxon>Burkholderia</taxon>
        <taxon>Burkholderia cepacia complex</taxon>
    </lineage>
</organism>
<dbReference type="PANTHER" id="PTHR30118:SF15">
    <property type="entry name" value="TRANSCRIPTIONAL REGULATORY PROTEIN"/>
    <property type="match status" value="1"/>
</dbReference>
<dbReference type="SUPFAM" id="SSF53850">
    <property type="entry name" value="Periplasmic binding protein-like II"/>
    <property type="match status" value="1"/>
</dbReference>
<dbReference type="PANTHER" id="PTHR30118">
    <property type="entry name" value="HTH-TYPE TRANSCRIPTIONAL REGULATOR LEUO-RELATED"/>
    <property type="match status" value="1"/>
</dbReference>
<dbReference type="AlphaFoldDB" id="A0A6L3MTF9"/>
<evidence type="ECO:0000256" key="2">
    <source>
        <dbReference type="ARBA" id="ARBA00023015"/>
    </source>
</evidence>
<keyword evidence="4" id="KW-0804">Transcription</keyword>
<dbReference type="Gene3D" id="3.40.190.10">
    <property type="entry name" value="Periplasmic binding protein-like II"/>
    <property type="match status" value="2"/>
</dbReference>
<sequence>MPADHRLDLNLFRVLDAIYVHGGISAAARALHLTQPAVTHALNRLRAHFDDPLFIRQGNRVVPTERTRSVIADVQRHLNGLQGAARAQAAFDPATLDLSVTIGCRDVLESIALPALVAALAHEAPGLRLVSRRVPIQEIVRGLESGALDLVIERRVQAGPRIASEYLLDESLVVAMRRHHPLASQPLRRHDYFAARHVAVSSLGEPQSLDALLGNDGRFRQIQLVCQHYFAACQVAAAGDLLLTLPRSYALRMTGLVPLAIRPLPLRLKPFPILAYWHESRATDHAHRWFRERLTALVRGCVPDAADAADAQDGTPAA</sequence>
<comment type="caution">
    <text evidence="6">The sequence shown here is derived from an EMBL/GenBank/DDBJ whole genome shotgun (WGS) entry which is preliminary data.</text>
</comment>
<dbReference type="GO" id="GO:0003700">
    <property type="term" value="F:DNA-binding transcription factor activity"/>
    <property type="evidence" value="ECO:0007669"/>
    <property type="project" value="InterPro"/>
</dbReference>
<dbReference type="PROSITE" id="PS50931">
    <property type="entry name" value="HTH_LYSR"/>
    <property type="match status" value="1"/>
</dbReference>
<dbReference type="InterPro" id="IPR000847">
    <property type="entry name" value="LysR_HTH_N"/>
</dbReference>
<accession>A0A6L3MTF9</accession>
<evidence type="ECO:0000256" key="1">
    <source>
        <dbReference type="ARBA" id="ARBA00009437"/>
    </source>
</evidence>
<reference evidence="6 7" key="1">
    <citation type="submission" date="2019-09" db="EMBL/GenBank/DDBJ databases">
        <title>Draft genome sequences of 48 bacterial type strains from the CCUG.</title>
        <authorList>
            <person name="Tunovic T."/>
            <person name="Pineiro-Iglesias B."/>
            <person name="Unosson C."/>
            <person name="Inganas E."/>
            <person name="Ohlen M."/>
            <person name="Cardew S."/>
            <person name="Jensie-Markopoulos S."/>
            <person name="Salva-Serra F."/>
            <person name="Jaen-Luchoro D."/>
            <person name="Karlsson R."/>
            <person name="Svensson-Stadler L."/>
            <person name="Chun J."/>
            <person name="Moore E."/>
        </authorList>
    </citation>
    <scope>NUCLEOTIDE SEQUENCE [LARGE SCALE GENOMIC DNA]</scope>
    <source>
        <strain evidence="6 7">CCUG 65686</strain>
    </source>
</reference>
<dbReference type="InterPro" id="IPR036390">
    <property type="entry name" value="WH_DNA-bd_sf"/>
</dbReference>
<dbReference type="Proteomes" id="UP000473470">
    <property type="component" value="Unassembled WGS sequence"/>
</dbReference>
<proteinExistence type="inferred from homology"/>
<dbReference type="SUPFAM" id="SSF46785">
    <property type="entry name" value="Winged helix' DNA-binding domain"/>
    <property type="match status" value="1"/>
</dbReference>
<dbReference type="PRINTS" id="PR00039">
    <property type="entry name" value="HTHLYSR"/>
</dbReference>
<dbReference type="InterPro" id="IPR050389">
    <property type="entry name" value="LysR-type_TF"/>
</dbReference>
<dbReference type="RefSeq" id="WP_059884392.1">
    <property type="nucleotide sequence ID" value="NZ_CABVPM010000034.1"/>
</dbReference>
<dbReference type="InterPro" id="IPR036388">
    <property type="entry name" value="WH-like_DNA-bd_sf"/>
</dbReference>
<keyword evidence="3" id="KW-0238">DNA-binding</keyword>
<keyword evidence="2" id="KW-0805">Transcription regulation</keyword>
<evidence type="ECO:0000313" key="6">
    <source>
        <dbReference type="EMBL" id="KAB0635618.1"/>
    </source>
</evidence>
<dbReference type="Gene3D" id="1.10.10.10">
    <property type="entry name" value="Winged helix-like DNA-binding domain superfamily/Winged helix DNA-binding domain"/>
    <property type="match status" value="1"/>
</dbReference>